<dbReference type="EMBL" id="JAAAID010000112">
    <property type="protein sequence ID" value="KAG0022301.1"/>
    <property type="molecule type" value="Genomic_DNA"/>
</dbReference>
<proteinExistence type="predicted"/>
<reference evidence="3" key="1">
    <citation type="journal article" date="2020" name="Fungal Divers.">
        <title>Resolving the Mortierellaceae phylogeny through synthesis of multi-gene phylogenetics and phylogenomics.</title>
        <authorList>
            <person name="Vandepol N."/>
            <person name="Liber J."/>
            <person name="Desiro A."/>
            <person name="Na H."/>
            <person name="Kennedy M."/>
            <person name="Barry K."/>
            <person name="Grigoriev I.V."/>
            <person name="Miller A.N."/>
            <person name="O'Donnell K."/>
            <person name="Stajich J.E."/>
            <person name="Bonito G."/>
        </authorList>
    </citation>
    <scope>NUCLEOTIDE SEQUENCE</scope>
    <source>
        <strain evidence="3">NRRL 2769</strain>
    </source>
</reference>
<comment type="caution">
    <text evidence="3">The sequence shown here is derived from an EMBL/GenBank/DDBJ whole genome shotgun (WGS) entry which is preliminary data.</text>
</comment>
<keyword evidence="4" id="KW-1185">Reference proteome</keyword>
<evidence type="ECO:0000256" key="1">
    <source>
        <dbReference type="SAM" id="Phobius"/>
    </source>
</evidence>
<protein>
    <recommendedName>
        <fullName evidence="2">DUF2470 domain-containing protein</fullName>
    </recommendedName>
</protein>
<dbReference type="Pfam" id="PF10615">
    <property type="entry name" value="DUF2470"/>
    <property type="match status" value="1"/>
</dbReference>
<evidence type="ECO:0000313" key="3">
    <source>
        <dbReference type="EMBL" id="KAG0022301.1"/>
    </source>
</evidence>
<gene>
    <name evidence="3" type="ORF">BGZ80_000571</name>
</gene>
<evidence type="ECO:0000313" key="4">
    <source>
        <dbReference type="Proteomes" id="UP000703661"/>
    </source>
</evidence>
<keyword evidence="1" id="KW-0812">Transmembrane</keyword>
<dbReference type="AlphaFoldDB" id="A0A9P6N211"/>
<keyword evidence="1" id="KW-1133">Transmembrane helix</keyword>
<sequence>MSQQDVIVKHSDTLCQFFNLRYPGTVLALASSYSKQVIPSAEMVQVREDGVTIDCQNEHGAKLQVSIPFPQSVHSLSAVKEMLLHMGEEAEDDAPRLYYREIPGQPSGWRVYWPNWNWVLYLLASGVLSYTYILIFPDTTILPFVWIKEILGLDNIRIWIEFAVFLHAFQAVTAVYLMKRVSKYKFTLKQTIIWTACVQVLGIGSMLKLLPIVYNSKFVSDEIEEDNKRILDQVA</sequence>
<feature type="domain" description="DUF2470" evidence="2">
    <location>
        <begin position="26"/>
        <end position="86"/>
    </location>
</feature>
<dbReference type="Gene3D" id="3.20.180.10">
    <property type="entry name" value="PNP-oxidase-like"/>
    <property type="match status" value="1"/>
</dbReference>
<evidence type="ECO:0000259" key="2">
    <source>
        <dbReference type="Pfam" id="PF10615"/>
    </source>
</evidence>
<dbReference type="InterPro" id="IPR019595">
    <property type="entry name" value="DUF2470"/>
</dbReference>
<keyword evidence="1" id="KW-0472">Membrane</keyword>
<dbReference type="InterPro" id="IPR037119">
    <property type="entry name" value="Haem_oxidase_HugZ-like_sf"/>
</dbReference>
<feature type="transmembrane region" description="Helical" evidence="1">
    <location>
        <begin position="118"/>
        <end position="136"/>
    </location>
</feature>
<feature type="transmembrane region" description="Helical" evidence="1">
    <location>
        <begin position="156"/>
        <end position="179"/>
    </location>
</feature>
<organism evidence="3 4">
    <name type="scientific">Entomortierella chlamydospora</name>
    <dbReference type="NCBI Taxonomy" id="101097"/>
    <lineage>
        <taxon>Eukaryota</taxon>
        <taxon>Fungi</taxon>
        <taxon>Fungi incertae sedis</taxon>
        <taxon>Mucoromycota</taxon>
        <taxon>Mortierellomycotina</taxon>
        <taxon>Mortierellomycetes</taxon>
        <taxon>Mortierellales</taxon>
        <taxon>Mortierellaceae</taxon>
        <taxon>Entomortierella</taxon>
    </lineage>
</organism>
<feature type="transmembrane region" description="Helical" evidence="1">
    <location>
        <begin position="191"/>
        <end position="214"/>
    </location>
</feature>
<accession>A0A9P6N211</accession>
<dbReference type="Proteomes" id="UP000703661">
    <property type="component" value="Unassembled WGS sequence"/>
</dbReference>
<name>A0A9P6N211_9FUNG</name>